<reference evidence="2 3" key="1">
    <citation type="submission" date="2022-10" db="EMBL/GenBank/DDBJ databases">
        <title>Defluviimonas sp. nov., isolated from ocean surface sediments.</title>
        <authorList>
            <person name="He W."/>
            <person name="Wang L."/>
            <person name="Zhang D.-F."/>
        </authorList>
    </citation>
    <scope>NUCLEOTIDE SEQUENCE [LARGE SCALE GENOMIC DNA]</scope>
    <source>
        <strain evidence="2 3">WL0024</strain>
    </source>
</reference>
<evidence type="ECO:0000256" key="1">
    <source>
        <dbReference type="SAM" id="Phobius"/>
    </source>
</evidence>
<keyword evidence="1" id="KW-1133">Transmembrane helix</keyword>
<evidence type="ECO:0000313" key="2">
    <source>
        <dbReference type="EMBL" id="MCU9849105.1"/>
    </source>
</evidence>
<dbReference type="RefSeq" id="WP_263337338.1">
    <property type="nucleotide sequence ID" value="NZ_JAOVQO010000012.1"/>
</dbReference>
<keyword evidence="1" id="KW-0472">Membrane</keyword>
<comment type="caution">
    <text evidence="2">The sequence shown here is derived from an EMBL/GenBank/DDBJ whole genome shotgun (WGS) entry which is preliminary data.</text>
</comment>
<dbReference type="EMBL" id="JAOVQO010000012">
    <property type="protein sequence ID" value="MCU9849105.1"/>
    <property type="molecule type" value="Genomic_DNA"/>
</dbReference>
<protein>
    <submittedName>
        <fullName evidence="2">Uncharacterized protein</fullName>
    </submittedName>
</protein>
<evidence type="ECO:0000313" key="3">
    <source>
        <dbReference type="Proteomes" id="UP001209535"/>
    </source>
</evidence>
<keyword evidence="1" id="KW-0812">Transmembrane</keyword>
<organism evidence="2 3">
    <name type="scientific">Albidovulum salinarum</name>
    <dbReference type="NCBI Taxonomy" id="2984153"/>
    <lineage>
        <taxon>Bacteria</taxon>
        <taxon>Pseudomonadati</taxon>
        <taxon>Pseudomonadota</taxon>
        <taxon>Alphaproteobacteria</taxon>
        <taxon>Rhodobacterales</taxon>
        <taxon>Paracoccaceae</taxon>
        <taxon>Albidovulum</taxon>
    </lineage>
</organism>
<feature type="transmembrane region" description="Helical" evidence="1">
    <location>
        <begin position="6"/>
        <end position="23"/>
    </location>
</feature>
<accession>A0ABT2X587</accession>
<dbReference type="Proteomes" id="UP001209535">
    <property type="component" value="Unassembled WGS sequence"/>
</dbReference>
<proteinExistence type="predicted"/>
<sequence length="161" mass="18063">MSNYVPLLVTIIGAIVAGITYVVQKKIDRGETLLREKKEAYRSYLAALTDVSRDALYASIDDAHMRVLNETNARASHAYDSVQLYASEQVLRTAAAVETALLDWRLSLSEEQKHGDADARKNFLIKRSELIKEMRIELFGDESVDLATSASLQRMLWNGAK</sequence>
<name>A0ABT2X587_9RHOB</name>
<keyword evidence="3" id="KW-1185">Reference proteome</keyword>
<gene>
    <name evidence="2" type="ORF">OEZ60_13950</name>
</gene>